<name>A0A0P0YSN1_9ENTR</name>
<dbReference type="Gene3D" id="2.160.10.10">
    <property type="entry name" value="Hexapeptide repeat proteins"/>
    <property type="match status" value="1"/>
</dbReference>
<dbReference type="AlphaFoldDB" id="A0A0P0YSN1"/>
<dbReference type="CDD" id="cd04647">
    <property type="entry name" value="LbH_MAT_like"/>
    <property type="match status" value="1"/>
</dbReference>
<dbReference type="InterPro" id="IPR001451">
    <property type="entry name" value="Hexapep"/>
</dbReference>
<accession>A0A0P0YSN1</accession>
<dbReference type="EMBL" id="AB924598">
    <property type="protein sequence ID" value="BAT24146.1"/>
    <property type="molecule type" value="Genomic_DNA"/>
</dbReference>
<keyword evidence="1" id="KW-0808">Transferase</keyword>
<dbReference type="GO" id="GO:0016740">
    <property type="term" value="F:transferase activity"/>
    <property type="evidence" value="ECO:0007669"/>
    <property type="project" value="UniProtKB-KW"/>
</dbReference>
<dbReference type="InterPro" id="IPR011004">
    <property type="entry name" value="Trimer_LpxA-like_sf"/>
</dbReference>
<reference evidence="1" key="2">
    <citation type="journal article" date="2015" name="Sci. Rep.">
        <title>Genetic analysis of capsular polysaccharide synthesis gene clusters in 79 capsular types of Klebsiella spp.</title>
        <authorList>
            <person name="Pan Y.J."/>
            <person name="Lin T.L."/>
            <person name="Chen C.T."/>
            <person name="Chen Y.Y."/>
            <person name="Hsieh P.F."/>
            <person name="Hsu C.R."/>
            <person name="Wu M.C."/>
            <person name="Wang J.T."/>
        </authorList>
    </citation>
    <scope>NUCLEOTIDE SEQUENCE</scope>
    <source>
        <strain evidence="1">5710/52</strain>
    </source>
</reference>
<proteinExistence type="predicted"/>
<evidence type="ECO:0000313" key="1">
    <source>
        <dbReference type="EMBL" id="BAT24146.1"/>
    </source>
</evidence>
<gene>
    <name evidence="1" type="primary">wcqZ</name>
</gene>
<dbReference type="Pfam" id="PF00132">
    <property type="entry name" value="Hexapep"/>
    <property type="match status" value="1"/>
</dbReference>
<sequence length="185" mass="20740">MIGKLIRYFISFCYCCFLKLKYRQKLIINPFKVYISILSEIKITGTGKVQIDSSKGRVYISPYSSIVSSGGNIYIGSGVFFNKNVNVVSHDNIYIGENCLFGHNICCFDSDHRYNDLSKDIRYQGYAKSPVRIERNVWICAGVMITKGTIIGENSVIAGNSVARGSLRQNSIYAGIPCKFIKEIS</sequence>
<dbReference type="SUPFAM" id="SSF51161">
    <property type="entry name" value="Trimeric LpxA-like enzymes"/>
    <property type="match status" value="1"/>
</dbReference>
<protein>
    <submittedName>
        <fullName evidence="1">Putative acetyltransferase</fullName>
    </submittedName>
</protein>
<dbReference type="InterPro" id="IPR051159">
    <property type="entry name" value="Hexapeptide_acetyltransf"/>
</dbReference>
<reference evidence="1" key="1">
    <citation type="submission" date="2014-04" db="EMBL/GenBank/DDBJ databases">
        <authorList>
            <person name="Harrison E."/>
        </authorList>
    </citation>
    <scope>NUCLEOTIDE SEQUENCE</scope>
    <source>
        <strain evidence="1">5710/52</strain>
    </source>
</reference>
<organism evidence="1">
    <name type="scientific">Klebsiella sp. 5710/52</name>
    <dbReference type="NCBI Taxonomy" id="1497831"/>
    <lineage>
        <taxon>Bacteria</taxon>
        <taxon>Pseudomonadati</taxon>
        <taxon>Pseudomonadota</taxon>
        <taxon>Gammaproteobacteria</taxon>
        <taxon>Enterobacterales</taxon>
        <taxon>Enterobacteriaceae</taxon>
        <taxon>Klebsiella/Raoultella group</taxon>
        <taxon>Klebsiella</taxon>
    </lineage>
</organism>
<dbReference type="PANTHER" id="PTHR23416">
    <property type="entry name" value="SIALIC ACID SYNTHASE-RELATED"/>
    <property type="match status" value="1"/>
</dbReference>